<proteinExistence type="predicted"/>
<keyword evidence="3" id="KW-1185">Reference proteome</keyword>
<organism evidence="1">
    <name type="scientific">Hexamita inflata</name>
    <dbReference type="NCBI Taxonomy" id="28002"/>
    <lineage>
        <taxon>Eukaryota</taxon>
        <taxon>Metamonada</taxon>
        <taxon>Diplomonadida</taxon>
        <taxon>Hexamitidae</taxon>
        <taxon>Hexamitinae</taxon>
        <taxon>Hexamita</taxon>
    </lineage>
</organism>
<dbReference type="Proteomes" id="UP001642409">
    <property type="component" value="Unassembled WGS sequence"/>
</dbReference>
<reference evidence="1" key="1">
    <citation type="submission" date="2023-06" db="EMBL/GenBank/DDBJ databases">
        <authorList>
            <person name="Kurt Z."/>
        </authorList>
    </citation>
    <scope>NUCLEOTIDE SEQUENCE</scope>
</reference>
<dbReference type="AlphaFoldDB" id="A0AA86QKE5"/>
<comment type="caution">
    <text evidence="1">The sequence shown here is derived from an EMBL/GenBank/DDBJ whole genome shotgun (WGS) entry which is preliminary data.</text>
</comment>
<protein>
    <submittedName>
        <fullName evidence="1">Papain-like cysteine peptidase superfamily</fullName>
    </submittedName>
    <submittedName>
        <fullName evidence="2">Papain-like_cysteine peptidase superfamily</fullName>
    </submittedName>
</protein>
<evidence type="ECO:0000313" key="1">
    <source>
        <dbReference type="EMBL" id="CAI9954754.1"/>
    </source>
</evidence>
<name>A0AA86QKE5_9EUKA</name>
<dbReference type="PROSITE" id="PS51257">
    <property type="entry name" value="PROKAR_LIPOPROTEIN"/>
    <property type="match status" value="1"/>
</dbReference>
<accession>A0AA86QKE5</accession>
<dbReference type="Gene3D" id="3.90.1720.10">
    <property type="entry name" value="endopeptidase domain like (from Nostoc punctiforme)"/>
    <property type="match status" value="1"/>
</dbReference>
<reference evidence="2 3" key="2">
    <citation type="submission" date="2024-07" db="EMBL/GenBank/DDBJ databases">
        <authorList>
            <person name="Akdeniz Z."/>
        </authorList>
    </citation>
    <scope>NUCLEOTIDE SEQUENCE [LARGE SCALE GENOMIC DNA]</scope>
</reference>
<dbReference type="SUPFAM" id="SSF54001">
    <property type="entry name" value="Cysteine proteinases"/>
    <property type="match status" value="1"/>
</dbReference>
<dbReference type="EMBL" id="CAXDID020000206">
    <property type="protein sequence ID" value="CAL6055320.1"/>
    <property type="molecule type" value="Genomic_DNA"/>
</dbReference>
<sequence>MQKINCTTVPEMSVILFSGQTTFSCCTKFFQGLNCVSNKFEITHCGVVIHQSAKQIIDKVKGGKCKNLKEEQYESVIKDLEFDDDVVRPFVIEAHMPFVHIRPLEPQLTSYNGSLYLRIPKVAPKQVCDWEGMIGVLYERNWFDMLWSTLEIPTKPDSKDLYCSELVALACIEAGLIKSQSFNVIPEYLATPAKKNDILREAYGKEIVLKIQV</sequence>
<evidence type="ECO:0000313" key="2">
    <source>
        <dbReference type="EMBL" id="CAL6055320.1"/>
    </source>
</evidence>
<evidence type="ECO:0000313" key="3">
    <source>
        <dbReference type="Proteomes" id="UP001642409"/>
    </source>
</evidence>
<gene>
    <name evidence="1" type="ORF">HINF_LOCUS42399</name>
    <name evidence="2" type="ORF">HINF_LOCUS46485</name>
</gene>
<dbReference type="InterPro" id="IPR038765">
    <property type="entry name" value="Papain-like_cys_pep_sf"/>
</dbReference>
<dbReference type="EMBL" id="CATOUU010000851">
    <property type="protein sequence ID" value="CAI9954754.1"/>
    <property type="molecule type" value="Genomic_DNA"/>
</dbReference>